<keyword evidence="2" id="KW-1185">Reference proteome</keyword>
<gene>
    <name evidence="1" type="ORF">NM688_g5131</name>
</gene>
<sequence length="477" mass="52401">MDLGEGSSSSSDPGSAIQTIEIGHTILLRLPSGEIRTLKLEKKRCFRNINLGKFGTFSSNELVGQPYGLSYDIVDKKLKLAPPKTIQEVEDTEATNELIDDNQSVQPLTGEEIEAMKKSGARASDIINIQIEQHANYALKTEYSKEKYKKRKEAKYAKGFTTVLPTLFNVCEYWFKKDQTRLRDIRPDTLSQILNLASIRPGGRYLAVDDASGIVVAGILQRLGGTGRLITVCDIESPPAYPCTMHMNFTKEYSSVMTTLNWATADEEYTPIVASSEPPTGTYKSEGQKNRLNKRKLATDVLMQNREELFAGEFDGLIVASQYDAFSILEMLSPYLAGSASIVVYSPHAQILADLQNKLRDLPQYLGPSLTEGWLRKYQVLPGRTHPTMNMSGSGGFILHTIKVYDDPSASSVVSHRLKVKKARSEDASKSVTPDVTAQPEESTSVKDKEVVSSTPVQPQVATASGTAPQSSSTATT</sequence>
<evidence type="ECO:0000313" key="2">
    <source>
        <dbReference type="Proteomes" id="UP001148662"/>
    </source>
</evidence>
<reference evidence="1" key="1">
    <citation type="submission" date="2022-07" db="EMBL/GenBank/DDBJ databases">
        <title>Genome Sequence of Phlebia brevispora.</title>
        <authorList>
            <person name="Buettner E."/>
        </authorList>
    </citation>
    <scope>NUCLEOTIDE SEQUENCE</scope>
    <source>
        <strain evidence="1">MPL23</strain>
    </source>
</reference>
<evidence type="ECO:0000313" key="1">
    <source>
        <dbReference type="EMBL" id="KAJ3549898.1"/>
    </source>
</evidence>
<name>A0ACC1SZY9_9APHY</name>
<accession>A0ACC1SZY9</accession>
<organism evidence="1 2">
    <name type="scientific">Phlebia brevispora</name>
    <dbReference type="NCBI Taxonomy" id="194682"/>
    <lineage>
        <taxon>Eukaryota</taxon>
        <taxon>Fungi</taxon>
        <taxon>Dikarya</taxon>
        <taxon>Basidiomycota</taxon>
        <taxon>Agaricomycotina</taxon>
        <taxon>Agaricomycetes</taxon>
        <taxon>Polyporales</taxon>
        <taxon>Meruliaceae</taxon>
        <taxon>Phlebia</taxon>
    </lineage>
</organism>
<dbReference type="EMBL" id="JANHOG010000918">
    <property type="protein sequence ID" value="KAJ3549898.1"/>
    <property type="molecule type" value="Genomic_DNA"/>
</dbReference>
<proteinExistence type="predicted"/>
<dbReference type="Proteomes" id="UP001148662">
    <property type="component" value="Unassembled WGS sequence"/>
</dbReference>
<protein>
    <submittedName>
        <fullName evidence="1">Uncharacterized protein</fullName>
    </submittedName>
</protein>
<comment type="caution">
    <text evidence="1">The sequence shown here is derived from an EMBL/GenBank/DDBJ whole genome shotgun (WGS) entry which is preliminary data.</text>
</comment>